<sequence length="86" mass="9036">MEAAEDSVDAVSLPCAPPQAVRARALTAARRAAGYWVRFMVFLRARIRLRSPVAPPPAGRTAGLRTGRRPGAGARDVGGGTGSRPR</sequence>
<feature type="compositionally biased region" description="Low complexity" evidence="1">
    <location>
        <begin position="59"/>
        <end position="75"/>
    </location>
</feature>
<keyword evidence="3" id="KW-1185">Reference proteome</keyword>
<evidence type="ECO:0000313" key="2">
    <source>
        <dbReference type="EMBL" id="GEO97263.1"/>
    </source>
</evidence>
<evidence type="ECO:0000313" key="3">
    <source>
        <dbReference type="Proteomes" id="UP000321103"/>
    </source>
</evidence>
<name>A0A512IHT4_9MICC</name>
<dbReference type="AlphaFoldDB" id="A0A512IHT4"/>
<protein>
    <submittedName>
        <fullName evidence="2">Uncharacterized protein</fullName>
    </submittedName>
</protein>
<proteinExistence type="predicted"/>
<accession>A0A512IHT4</accession>
<feature type="compositionally biased region" description="Gly residues" evidence="1">
    <location>
        <begin position="76"/>
        <end position="86"/>
    </location>
</feature>
<reference evidence="2 3" key="1">
    <citation type="submission" date="2019-07" db="EMBL/GenBank/DDBJ databases">
        <title>Whole genome shotgun sequence of Kocuria turfanensis NBRC 107627.</title>
        <authorList>
            <person name="Hosoyama A."/>
            <person name="Uohara A."/>
            <person name="Ohji S."/>
            <person name="Ichikawa N."/>
        </authorList>
    </citation>
    <scope>NUCLEOTIDE SEQUENCE [LARGE SCALE GENOMIC DNA]</scope>
    <source>
        <strain evidence="2 3">NBRC 107627</strain>
    </source>
</reference>
<organism evidence="2 3">
    <name type="scientific">Kocuria turfanensis</name>
    <dbReference type="NCBI Taxonomy" id="388357"/>
    <lineage>
        <taxon>Bacteria</taxon>
        <taxon>Bacillati</taxon>
        <taxon>Actinomycetota</taxon>
        <taxon>Actinomycetes</taxon>
        <taxon>Micrococcales</taxon>
        <taxon>Micrococcaceae</taxon>
        <taxon>Kocuria</taxon>
    </lineage>
</organism>
<feature type="region of interest" description="Disordered" evidence="1">
    <location>
        <begin position="52"/>
        <end position="86"/>
    </location>
</feature>
<comment type="caution">
    <text evidence="2">The sequence shown here is derived from an EMBL/GenBank/DDBJ whole genome shotgun (WGS) entry which is preliminary data.</text>
</comment>
<evidence type="ECO:0000256" key="1">
    <source>
        <dbReference type="SAM" id="MobiDB-lite"/>
    </source>
</evidence>
<gene>
    <name evidence="2" type="ORF">KTU01_33860</name>
</gene>
<dbReference type="EMBL" id="BJZS01000115">
    <property type="protein sequence ID" value="GEO97263.1"/>
    <property type="molecule type" value="Genomic_DNA"/>
</dbReference>
<dbReference type="Proteomes" id="UP000321103">
    <property type="component" value="Unassembled WGS sequence"/>
</dbReference>